<dbReference type="Proteomes" id="UP001235269">
    <property type="component" value="Unassembled WGS sequence"/>
</dbReference>
<accession>A0ABU0IA27</accession>
<organism evidence="1 2">
    <name type="scientific">Rhizobium paknamense</name>
    <dbReference type="NCBI Taxonomy" id="1206817"/>
    <lineage>
        <taxon>Bacteria</taxon>
        <taxon>Pseudomonadati</taxon>
        <taxon>Pseudomonadota</taxon>
        <taxon>Alphaproteobacteria</taxon>
        <taxon>Hyphomicrobiales</taxon>
        <taxon>Rhizobiaceae</taxon>
        <taxon>Rhizobium/Agrobacterium group</taxon>
        <taxon>Rhizobium</taxon>
    </lineage>
</organism>
<evidence type="ECO:0000313" key="2">
    <source>
        <dbReference type="Proteomes" id="UP001235269"/>
    </source>
</evidence>
<reference evidence="1 2" key="1">
    <citation type="submission" date="2023-07" db="EMBL/GenBank/DDBJ databases">
        <title>Genomic Encyclopedia of Type Strains, Phase IV (KMG-IV): sequencing the most valuable type-strain genomes for metagenomic binning, comparative biology and taxonomic classification.</title>
        <authorList>
            <person name="Goeker M."/>
        </authorList>
    </citation>
    <scope>NUCLEOTIDE SEQUENCE [LARGE SCALE GENOMIC DNA]</scope>
    <source>
        <strain evidence="1 2">DSM 100301</strain>
    </source>
</reference>
<dbReference type="EMBL" id="JAUSWH010000003">
    <property type="protein sequence ID" value="MDQ0455083.1"/>
    <property type="molecule type" value="Genomic_DNA"/>
</dbReference>
<keyword evidence="1" id="KW-0378">Hydrolase</keyword>
<sequence>MLQDLTEAFEKASSLYANANGIARDPDWFLLKLAEESGEVLQVANRLTA</sequence>
<protein>
    <submittedName>
        <fullName evidence="1">NTP pyrophosphatase (Non-canonical NTP hydrolase)</fullName>
    </submittedName>
</protein>
<dbReference type="GO" id="GO:0016787">
    <property type="term" value="F:hydrolase activity"/>
    <property type="evidence" value="ECO:0007669"/>
    <property type="project" value="UniProtKB-KW"/>
</dbReference>
<keyword evidence="2" id="KW-1185">Reference proteome</keyword>
<gene>
    <name evidence="1" type="ORF">QO005_001413</name>
</gene>
<evidence type="ECO:0000313" key="1">
    <source>
        <dbReference type="EMBL" id="MDQ0455083.1"/>
    </source>
</evidence>
<comment type="caution">
    <text evidence="1">The sequence shown here is derived from an EMBL/GenBank/DDBJ whole genome shotgun (WGS) entry which is preliminary data.</text>
</comment>
<name>A0ABU0IA27_9HYPH</name>
<proteinExistence type="predicted"/>